<evidence type="ECO:0000313" key="3">
    <source>
        <dbReference type="EMBL" id="GGJ76617.1"/>
    </source>
</evidence>
<organism evidence="3 4">
    <name type="scientific">Agromyces bauzanensis</name>
    <dbReference type="NCBI Taxonomy" id="1308924"/>
    <lineage>
        <taxon>Bacteria</taxon>
        <taxon>Bacillati</taxon>
        <taxon>Actinomycetota</taxon>
        <taxon>Actinomycetes</taxon>
        <taxon>Micrococcales</taxon>
        <taxon>Microbacteriaceae</taxon>
        <taxon>Agromyces</taxon>
    </lineage>
</organism>
<proteinExistence type="predicted"/>
<reference evidence="3" key="1">
    <citation type="journal article" date="2014" name="Int. J. Syst. Evol. Microbiol.">
        <title>Complete genome sequence of Corynebacterium casei LMG S-19264T (=DSM 44701T), isolated from a smear-ripened cheese.</title>
        <authorList>
            <consortium name="US DOE Joint Genome Institute (JGI-PGF)"/>
            <person name="Walter F."/>
            <person name="Albersmeier A."/>
            <person name="Kalinowski J."/>
            <person name="Ruckert C."/>
        </authorList>
    </citation>
    <scope>NUCLEOTIDE SEQUENCE</scope>
    <source>
        <strain evidence="3">CGMCC 1.8984</strain>
    </source>
</reference>
<feature type="domain" description="Anti-bacteriophage protein A/HamA C-terminal" evidence="2">
    <location>
        <begin position="163"/>
        <end position="422"/>
    </location>
</feature>
<evidence type="ECO:0000313" key="4">
    <source>
        <dbReference type="Proteomes" id="UP000636956"/>
    </source>
</evidence>
<dbReference type="Pfam" id="PF08878">
    <property type="entry name" value="HamA"/>
    <property type="match status" value="1"/>
</dbReference>
<evidence type="ECO:0000259" key="2">
    <source>
        <dbReference type="Pfam" id="PF08878"/>
    </source>
</evidence>
<feature type="compositionally biased region" description="Basic and acidic residues" evidence="1">
    <location>
        <begin position="98"/>
        <end position="114"/>
    </location>
</feature>
<gene>
    <name evidence="3" type="ORF">GCM10011372_13540</name>
</gene>
<dbReference type="EMBL" id="BMMD01000006">
    <property type="protein sequence ID" value="GGJ76617.1"/>
    <property type="molecule type" value="Genomic_DNA"/>
</dbReference>
<comment type="caution">
    <text evidence="3">The sequence shown here is derived from an EMBL/GenBank/DDBJ whole genome shotgun (WGS) entry which is preliminary data.</text>
</comment>
<sequence length="428" mass="47085">MTETGRLRQELLPTVRAVIQFEYPEQTTELTLRERQVQLRAWIAPAQAQSSTANHPTTLPLVDPGTIPPLQARPIVGPSASGPPDTTARCLRGTTTAHEGRKCGSDDQTHQEQRIGAKLPASRLQLNARDAMGVAIWSDRHDVGKGTEMPVLQVRVSLVPGSVVVDALCAGYETGHWRAGALVEDLFDRHLLTFALSYTEARSVTSATAIQSVRDAAVSVYSTDKYQHRGEFGELLLHAALVDFYGAEPAVSKIYYEDSSNDVVKGFDSVHVVAEPDNSLKIWLGEAKFYADLDGAIASALLDIETHLATDFLRKEFVFITRKVDDEWPLAQAFKEMIVRARSLDEISSAIVMPVFLTYDSDAVSQHDVVGEDYVAALTVEVTEALSSFESRLKKPLEVEIRLILVPLKSKAKLVDLMHAKLRALQGI</sequence>
<keyword evidence="4" id="KW-1185">Reference proteome</keyword>
<evidence type="ECO:0000256" key="1">
    <source>
        <dbReference type="SAM" id="MobiDB-lite"/>
    </source>
</evidence>
<name>A0A917UQR4_9MICO</name>
<dbReference type="InterPro" id="IPR014976">
    <property type="entry name" value="AbpA_HamA_C"/>
</dbReference>
<dbReference type="Proteomes" id="UP000636956">
    <property type="component" value="Unassembled WGS sequence"/>
</dbReference>
<feature type="region of interest" description="Disordered" evidence="1">
    <location>
        <begin position="76"/>
        <end position="114"/>
    </location>
</feature>
<accession>A0A917UQR4</accession>
<reference evidence="3" key="2">
    <citation type="submission" date="2020-09" db="EMBL/GenBank/DDBJ databases">
        <authorList>
            <person name="Sun Q."/>
            <person name="Zhou Y."/>
        </authorList>
    </citation>
    <scope>NUCLEOTIDE SEQUENCE</scope>
    <source>
        <strain evidence="3">CGMCC 1.8984</strain>
    </source>
</reference>
<protein>
    <recommendedName>
        <fullName evidence="2">Anti-bacteriophage protein A/HamA C-terminal domain-containing protein</fullName>
    </recommendedName>
</protein>
<dbReference type="AlphaFoldDB" id="A0A917UQR4"/>